<dbReference type="EMBL" id="JBHSQK010000096">
    <property type="protein sequence ID" value="MFC5952202.1"/>
    <property type="molecule type" value="Genomic_DNA"/>
</dbReference>
<feature type="region of interest" description="Disordered" evidence="1">
    <location>
        <begin position="1"/>
        <end position="56"/>
    </location>
</feature>
<name>A0ABW1IIB8_9PSEU</name>
<comment type="caution">
    <text evidence="3">The sequence shown here is derived from an EMBL/GenBank/DDBJ whole genome shotgun (WGS) entry which is preliminary data.</text>
</comment>
<evidence type="ECO:0000313" key="3">
    <source>
        <dbReference type="EMBL" id="MFC5952202.1"/>
    </source>
</evidence>
<organism evidence="3 4">
    <name type="scientific">Pseudonocardia lutea</name>
    <dbReference type="NCBI Taxonomy" id="2172015"/>
    <lineage>
        <taxon>Bacteria</taxon>
        <taxon>Bacillati</taxon>
        <taxon>Actinomycetota</taxon>
        <taxon>Actinomycetes</taxon>
        <taxon>Pseudonocardiales</taxon>
        <taxon>Pseudonocardiaceae</taxon>
        <taxon>Pseudonocardia</taxon>
    </lineage>
</organism>
<dbReference type="Pfam" id="PF05305">
    <property type="entry name" value="DUF732"/>
    <property type="match status" value="1"/>
</dbReference>
<reference evidence="4" key="1">
    <citation type="journal article" date="2019" name="Int. J. Syst. Evol. Microbiol.">
        <title>The Global Catalogue of Microorganisms (GCM) 10K type strain sequencing project: providing services to taxonomists for standard genome sequencing and annotation.</title>
        <authorList>
            <consortium name="The Broad Institute Genomics Platform"/>
            <consortium name="The Broad Institute Genome Sequencing Center for Infectious Disease"/>
            <person name="Wu L."/>
            <person name="Ma J."/>
        </authorList>
    </citation>
    <scope>NUCLEOTIDE SEQUENCE [LARGE SCALE GENOMIC DNA]</scope>
    <source>
        <strain evidence="4">CGMCC 4.7397</strain>
    </source>
</reference>
<sequence length="180" mass="17633">MPSTPSGGHRFGPDPSTGHRSGPPVPPDPNAGHRLAPSAPPPGYGVPGYGPQPYTPPLPPAPASRVPRWVLPAALVAVILGAGTAIGGISAPALAASGTETSTVAAGTGDRAFLAAVATRPTLAEVPPDTLIELGHGICSALAGGATRREMVSAAVSAGFGTRDAQVLVDAARASYCPGA</sequence>
<evidence type="ECO:0000256" key="1">
    <source>
        <dbReference type="SAM" id="MobiDB-lite"/>
    </source>
</evidence>
<dbReference type="InterPro" id="IPR007969">
    <property type="entry name" value="DUF732"/>
</dbReference>
<gene>
    <name evidence="3" type="ORF">ACFQH9_28450</name>
</gene>
<evidence type="ECO:0000313" key="4">
    <source>
        <dbReference type="Proteomes" id="UP001596119"/>
    </source>
</evidence>
<proteinExistence type="predicted"/>
<evidence type="ECO:0000259" key="2">
    <source>
        <dbReference type="Pfam" id="PF05305"/>
    </source>
</evidence>
<feature type="domain" description="DUF732" evidence="2">
    <location>
        <begin position="110"/>
        <end position="178"/>
    </location>
</feature>
<accession>A0ABW1IIB8</accession>
<keyword evidence="4" id="KW-1185">Reference proteome</keyword>
<dbReference type="Proteomes" id="UP001596119">
    <property type="component" value="Unassembled WGS sequence"/>
</dbReference>
<dbReference type="RefSeq" id="WP_379570874.1">
    <property type="nucleotide sequence ID" value="NZ_JBHSQK010000096.1"/>
</dbReference>
<protein>
    <submittedName>
        <fullName evidence="3">DUF732 domain-containing protein</fullName>
    </submittedName>
</protein>